<keyword evidence="11" id="KW-1185">Reference proteome</keyword>
<evidence type="ECO:0000256" key="2">
    <source>
        <dbReference type="ARBA" id="ARBA00004922"/>
    </source>
</evidence>
<dbReference type="EC" id="2.4.1.-" evidence="7"/>
<reference evidence="10 11" key="1">
    <citation type="submission" date="2019-01" db="EMBL/GenBank/DDBJ databases">
        <authorList>
            <person name="Sayadi A."/>
        </authorList>
    </citation>
    <scope>NUCLEOTIDE SEQUENCE [LARGE SCALE GENOMIC DNA]</scope>
</reference>
<comment type="pathway">
    <text evidence="2">Protein modification; protein glycosylation.</text>
</comment>
<name>A0A653BH36_CALMS</name>
<evidence type="ECO:0000256" key="7">
    <source>
        <dbReference type="RuleBase" id="RU003832"/>
    </source>
</evidence>
<feature type="compositionally biased region" description="Acidic residues" evidence="8">
    <location>
        <begin position="49"/>
        <end position="66"/>
    </location>
</feature>
<dbReference type="InterPro" id="IPR038577">
    <property type="entry name" value="GT10-like_C_sf"/>
</dbReference>
<dbReference type="Pfam" id="PF00852">
    <property type="entry name" value="Glyco_transf_10"/>
    <property type="match status" value="1"/>
</dbReference>
<proteinExistence type="inferred from homology"/>
<dbReference type="AlphaFoldDB" id="A0A653BH36"/>
<dbReference type="GO" id="GO:0000139">
    <property type="term" value="C:Golgi membrane"/>
    <property type="evidence" value="ECO:0007669"/>
    <property type="project" value="UniProtKB-SubCell"/>
</dbReference>
<keyword evidence="7" id="KW-0812">Transmembrane</keyword>
<dbReference type="PANTHER" id="PTHR48438:SF1">
    <property type="entry name" value="ALPHA-(1,3)-FUCOSYLTRANSFERASE C-RELATED"/>
    <property type="match status" value="1"/>
</dbReference>
<protein>
    <recommendedName>
        <fullName evidence="7">Fucosyltransferase</fullName>
        <ecNumber evidence="7">2.4.1.-</ecNumber>
    </recommendedName>
</protein>
<evidence type="ECO:0000259" key="9">
    <source>
        <dbReference type="Pfam" id="PF00852"/>
    </source>
</evidence>
<comment type="similarity">
    <text evidence="3 7">Belongs to the glycosyltransferase 10 family.</text>
</comment>
<feature type="region of interest" description="Disordered" evidence="8">
    <location>
        <begin position="43"/>
        <end position="103"/>
    </location>
</feature>
<dbReference type="UniPathway" id="UPA00378"/>
<evidence type="ECO:0000313" key="11">
    <source>
        <dbReference type="Proteomes" id="UP000410492"/>
    </source>
</evidence>
<evidence type="ECO:0000256" key="4">
    <source>
        <dbReference type="ARBA" id="ARBA00022676"/>
    </source>
</evidence>
<dbReference type="Proteomes" id="UP000410492">
    <property type="component" value="Unassembled WGS sequence"/>
</dbReference>
<dbReference type="Gene3D" id="3.40.50.11660">
    <property type="entry name" value="Glycosyl transferase family 10, C-terminal domain"/>
    <property type="match status" value="1"/>
</dbReference>
<evidence type="ECO:0000313" key="10">
    <source>
        <dbReference type="EMBL" id="VEN34890.1"/>
    </source>
</evidence>
<gene>
    <name evidence="10" type="ORF">CALMAC_LOCUS945</name>
</gene>
<evidence type="ECO:0000256" key="6">
    <source>
        <dbReference type="ARBA" id="ARBA00023034"/>
    </source>
</evidence>
<dbReference type="FunFam" id="3.40.50.11660:FF:000004">
    <property type="entry name" value="Glycoprotein 3-alpha-L-fucosyltransferase A"/>
    <property type="match status" value="1"/>
</dbReference>
<dbReference type="GO" id="GO:0032580">
    <property type="term" value="C:Golgi cisterna membrane"/>
    <property type="evidence" value="ECO:0007669"/>
    <property type="project" value="UniProtKB-SubCell"/>
</dbReference>
<evidence type="ECO:0000256" key="3">
    <source>
        <dbReference type="ARBA" id="ARBA00008919"/>
    </source>
</evidence>
<dbReference type="SUPFAM" id="SSF53756">
    <property type="entry name" value="UDP-Glycosyltransferase/glycogen phosphorylase"/>
    <property type="match status" value="1"/>
</dbReference>
<evidence type="ECO:0000256" key="5">
    <source>
        <dbReference type="ARBA" id="ARBA00022679"/>
    </source>
</evidence>
<dbReference type="PANTHER" id="PTHR48438">
    <property type="entry name" value="ALPHA-(1,3)-FUCOSYLTRANSFERASE C-RELATED"/>
    <property type="match status" value="1"/>
</dbReference>
<evidence type="ECO:0000256" key="1">
    <source>
        <dbReference type="ARBA" id="ARBA00004323"/>
    </source>
</evidence>
<keyword evidence="5 7" id="KW-0808">Transferase</keyword>
<dbReference type="OrthoDB" id="427096at2759"/>
<evidence type="ECO:0000256" key="8">
    <source>
        <dbReference type="SAM" id="MobiDB-lite"/>
    </source>
</evidence>
<keyword evidence="4 7" id="KW-0328">Glycosyltransferase</keyword>
<sequence>MLVPMRLSARRLIVTVACVCAVTLLVSLERRFAWLARRYDLFDASDGGEPPEEEAGLLDGGDDAEASPEAGARSGGNGGTYQDDTEQTLQPPPGKPWFMTGGTDYPTNYKGPPRLFPDEADGDRVVDQLMYVPEDYRGYDTPEKVILAYNGLSAWGQKPGGASFHGCPVNRCSLTDDRSKAADADAILYKDHFIHPGVPRPMHQFADAINWTATYRRDSDIVRQKVQNRDYAANKTKKVAWFVSNCGARNGRLAYARELAQYIDVDIYGTCGPLKCPRSDRKCFDLLDKEYKFYLAFENSNCRDYITEKFYVNGLGQNVLPIVMGARPEDYQRSAPEGSYIHVDEFASPAELAAYLHRLDKDPVLYNSYFKWKGTGEFINTYFWCRLCAMMHAPLRRRHYEDVNDWWRGPGVCTTKSWRNAEFV</sequence>
<keyword evidence="6 7" id="KW-0333">Golgi apparatus</keyword>
<dbReference type="EMBL" id="CAACVG010001059">
    <property type="protein sequence ID" value="VEN34890.1"/>
    <property type="molecule type" value="Genomic_DNA"/>
</dbReference>
<comment type="subcellular location">
    <subcellularLocation>
        <location evidence="1">Golgi apparatus membrane</location>
        <topology evidence="1">Single-pass type II membrane protein</topology>
    </subcellularLocation>
    <subcellularLocation>
        <location evidence="7">Golgi apparatus</location>
        <location evidence="7">Golgi stack membrane</location>
        <topology evidence="7">Single-pass type II membrane protein</topology>
    </subcellularLocation>
</comment>
<dbReference type="InterPro" id="IPR055270">
    <property type="entry name" value="Glyco_tran_10_C"/>
</dbReference>
<dbReference type="GO" id="GO:0008417">
    <property type="term" value="F:fucosyltransferase activity"/>
    <property type="evidence" value="ECO:0007669"/>
    <property type="project" value="InterPro"/>
</dbReference>
<feature type="domain" description="Fucosyltransferase C-terminal" evidence="9">
    <location>
        <begin position="233"/>
        <end position="406"/>
    </location>
</feature>
<accession>A0A653BH36</accession>
<keyword evidence="7" id="KW-0472">Membrane</keyword>
<dbReference type="InterPro" id="IPR001503">
    <property type="entry name" value="Glyco_trans_10"/>
</dbReference>
<organism evidence="10 11">
    <name type="scientific">Callosobruchus maculatus</name>
    <name type="common">Southern cowpea weevil</name>
    <name type="synonym">Pulse bruchid</name>
    <dbReference type="NCBI Taxonomy" id="64391"/>
    <lineage>
        <taxon>Eukaryota</taxon>
        <taxon>Metazoa</taxon>
        <taxon>Ecdysozoa</taxon>
        <taxon>Arthropoda</taxon>
        <taxon>Hexapoda</taxon>
        <taxon>Insecta</taxon>
        <taxon>Pterygota</taxon>
        <taxon>Neoptera</taxon>
        <taxon>Endopterygota</taxon>
        <taxon>Coleoptera</taxon>
        <taxon>Polyphaga</taxon>
        <taxon>Cucujiformia</taxon>
        <taxon>Chrysomeloidea</taxon>
        <taxon>Chrysomelidae</taxon>
        <taxon>Bruchinae</taxon>
        <taxon>Bruchini</taxon>
        <taxon>Callosobruchus</taxon>
    </lineage>
</organism>